<keyword evidence="3" id="KW-1185">Reference proteome</keyword>
<sequence length="259" mass="30174">MFPLTIFKRAAPIPLPHTRVGTIRSSDTGDETSHTIESGYMPWSEKKGINNHLYDELITPTYHWIVVLIKSGNVNEGIRDTNMLDEVVRRCRQSDQTHLLTHNTLSQYRTCTIRERNIVGLESLEQETSPNNAEVVLELRSEVVEQKYRPIGREDRSEHIAIARLSAFCFIFCNILLAVFEIGEEFDFENGLEGEWRSLRREWTSGRRHGNEPSEPTPEEKKEKWLENLYRRSSQSTERIQSQPQRRRRSWSSDDAEAS</sequence>
<name>A0ABQ9XB96_9EUKA</name>
<organism evidence="2 3">
    <name type="scientific">Blattamonas nauphoetae</name>
    <dbReference type="NCBI Taxonomy" id="2049346"/>
    <lineage>
        <taxon>Eukaryota</taxon>
        <taxon>Metamonada</taxon>
        <taxon>Preaxostyla</taxon>
        <taxon>Oxymonadida</taxon>
        <taxon>Blattamonas</taxon>
    </lineage>
</organism>
<reference evidence="2 3" key="1">
    <citation type="journal article" date="2022" name="bioRxiv">
        <title>Genomics of Preaxostyla Flagellates Illuminates Evolutionary Transitions and the Path Towards Mitochondrial Loss.</title>
        <authorList>
            <person name="Novak L.V.F."/>
            <person name="Treitli S.C."/>
            <person name="Pyrih J."/>
            <person name="Halakuc P."/>
            <person name="Pipaliya S.V."/>
            <person name="Vacek V."/>
            <person name="Brzon O."/>
            <person name="Soukal P."/>
            <person name="Eme L."/>
            <person name="Dacks J.B."/>
            <person name="Karnkowska A."/>
            <person name="Elias M."/>
            <person name="Hampl V."/>
        </authorList>
    </citation>
    <scope>NUCLEOTIDE SEQUENCE [LARGE SCALE GENOMIC DNA]</scope>
    <source>
        <strain evidence="2">NAU3</strain>
        <tissue evidence="2">Gut</tissue>
    </source>
</reference>
<dbReference type="Proteomes" id="UP001281761">
    <property type="component" value="Unassembled WGS sequence"/>
</dbReference>
<gene>
    <name evidence="2" type="ORF">BLNAU_16579</name>
</gene>
<comment type="caution">
    <text evidence="2">The sequence shown here is derived from an EMBL/GenBank/DDBJ whole genome shotgun (WGS) entry which is preliminary data.</text>
</comment>
<feature type="compositionally biased region" description="Basic and acidic residues" evidence="1">
    <location>
        <begin position="205"/>
        <end position="230"/>
    </location>
</feature>
<evidence type="ECO:0000256" key="1">
    <source>
        <dbReference type="SAM" id="MobiDB-lite"/>
    </source>
</evidence>
<proteinExistence type="predicted"/>
<feature type="region of interest" description="Disordered" evidence="1">
    <location>
        <begin position="205"/>
        <end position="259"/>
    </location>
</feature>
<feature type="compositionally biased region" description="Polar residues" evidence="1">
    <location>
        <begin position="231"/>
        <end position="240"/>
    </location>
</feature>
<evidence type="ECO:0000313" key="3">
    <source>
        <dbReference type="Proteomes" id="UP001281761"/>
    </source>
</evidence>
<evidence type="ECO:0000313" key="2">
    <source>
        <dbReference type="EMBL" id="KAK2948510.1"/>
    </source>
</evidence>
<dbReference type="EMBL" id="JARBJD010000175">
    <property type="protein sequence ID" value="KAK2948510.1"/>
    <property type="molecule type" value="Genomic_DNA"/>
</dbReference>
<protein>
    <submittedName>
        <fullName evidence="2">Uncharacterized protein</fullName>
    </submittedName>
</protein>
<accession>A0ABQ9XB96</accession>